<dbReference type="AlphaFoldDB" id="A0A147BUA8"/>
<proteinExistence type="predicted"/>
<feature type="compositionally biased region" description="Low complexity" evidence="1">
    <location>
        <begin position="91"/>
        <end position="101"/>
    </location>
</feature>
<protein>
    <submittedName>
        <fullName evidence="2">Uncharacterized protein</fullName>
    </submittedName>
</protein>
<reference evidence="2" key="1">
    <citation type="journal article" date="2018" name="PLoS Negl. Trop. Dis.">
        <title>Sialome diversity of ticks revealed by RNAseq of single tick salivary glands.</title>
        <authorList>
            <person name="Perner J."/>
            <person name="Kropackova S."/>
            <person name="Kopacek P."/>
            <person name="Ribeiro J.M."/>
        </authorList>
    </citation>
    <scope>NUCLEOTIDE SEQUENCE</scope>
    <source>
        <strain evidence="2">Siblings of single egg batch collected in Ceske Budejovice</strain>
        <tissue evidence="2">Salivary glands</tissue>
    </source>
</reference>
<name>A0A147BUA8_IXORI</name>
<feature type="region of interest" description="Disordered" evidence="1">
    <location>
        <begin position="80"/>
        <end position="127"/>
    </location>
</feature>
<dbReference type="EMBL" id="GEGO01000995">
    <property type="protein sequence ID" value="JAR94409.1"/>
    <property type="molecule type" value="Transcribed_RNA"/>
</dbReference>
<accession>A0A147BUA8</accession>
<organism evidence="2">
    <name type="scientific">Ixodes ricinus</name>
    <name type="common">Common tick</name>
    <name type="synonym">Acarus ricinus</name>
    <dbReference type="NCBI Taxonomy" id="34613"/>
    <lineage>
        <taxon>Eukaryota</taxon>
        <taxon>Metazoa</taxon>
        <taxon>Ecdysozoa</taxon>
        <taxon>Arthropoda</taxon>
        <taxon>Chelicerata</taxon>
        <taxon>Arachnida</taxon>
        <taxon>Acari</taxon>
        <taxon>Parasitiformes</taxon>
        <taxon>Ixodida</taxon>
        <taxon>Ixodoidea</taxon>
        <taxon>Ixodidae</taxon>
        <taxon>Ixodinae</taxon>
        <taxon>Ixodes</taxon>
    </lineage>
</organism>
<evidence type="ECO:0000313" key="2">
    <source>
        <dbReference type="EMBL" id="JAR94409.1"/>
    </source>
</evidence>
<evidence type="ECO:0000256" key="1">
    <source>
        <dbReference type="SAM" id="MobiDB-lite"/>
    </source>
</evidence>
<sequence length="140" mass="15175">MSSAFKGAPQSYLSVYLSCSFHVSWGLGNPAGTERVTKYQSVIFQPDDAETSSSYGGAPWCRTRVACDVIVTFLVLTSAEEREQPRSRAAPSLLGLTSLPRLPLPPHIPWSPRQGESAGTGKGGQGTKDVMKEVIFRLFL</sequence>